<dbReference type="Pfam" id="PF13412">
    <property type="entry name" value="HTH_24"/>
    <property type="match status" value="1"/>
</dbReference>
<reference evidence="5 6" key="1">
    <citation type="submission" date="2018-08" db="EMBL/GenBank/DDBJ databases">
        <title>A genome reference for cultivated species of the human gut microbiota.</title>
        <authorList>
            <person name="Zou Y."/>
            <person name="Xue W."/>
            <person name="Luo G."/>
        </authorList>
    </citation>
    <scope>NUCLEOTIDE SEQUENCE [LARGE SCALE GENOMIC DNA]</scope>
    <source>
        <strain evidence="5 6">AM07-24</strain>
    </source>
</reference>
<sequence>MDTTDLKIINHLKSHGRAPIKEISSVVNLSSPAVTERMKRLEETGVIKGYQAEIDYTKLGKAIQAFVAVDVEPKKYENFCAFCKSSPQVLSHFHIIGPHNAMLHVAVTGSEELTELLSKIQYYGVSQTSVILNRMI</sequence>
<dbReference type="InterPro" id="IPR000485">
    <property type="entry name" value="AsnC-type_HTH_dom"/>
</dbReference>
<dbReference type="AlphaFoldDB" id="A0A415E584"/>
<keyword evidence="3" id="KW-0804">Transcription</keyword>
<dbReference type="PROSITE" id="PS50956">
    <property type="entry name" value="HTH_ASNC_2"/>
    <property type="match status" value="1"/>
</dbReference>
<gene>
    <name evidence="5" type="ORF">DW099_09930</name>
</gene>
<organism evidence="5 6">
    <name type="scientific">Emergencia timonensis</name>
    <dbReference type="NCBI Taxonomy" id="1776384"/>
    <lineage>
        <taxon>Bacteria</taxon>
        <taxon>Bacillati</taxon>
        <taxon>Bacillota</taxon>
        <taxon>Clostridia</taxon>
        <taxon>Peptostreptococcales</taxon>
        <taxon>Anaerovoracaceae</taxon>
        <taxon>Emergencia</taxon>
    </lineage>
</organism>
<dbReference type="InterPro" id="IPR019888">
    <property type="entry name" value="Tscrpt_reg_AsnC-like"/>
</dbReference>
<proteinExistence type="predicted"/>
<evidence type="ECO:0000313" key="5">
    <source>
        <dbReference type="EMBL" id="RHJ88685.1"/>
    </source>
</evidence>
<name>A0A415E584_9FIRM</name>
<dbReference type="InterPro" id="IPR011008">
    <property type="entry name" value="Dimeric_a/b-barrel"/>
</dbReference>
<keyword evidence="6" id="KW-1185">Reference proteome</keyword>
<evidence type="ECO:0000256" key="2">
    <source>
        <dbReference type="ARBA" id="ARBA00023125"/>
    </source>
</evidence>
<dbReference type="GO" id="GO:0005829">
    <property type="term" value="C:cytosol"/>
    <property type="evidence" value="ECO:0007669"/>
    <property type="project" value="TreeGrafter"/>
</dbReference>
<keyword evidence="2" id="KW-0238">DNA-binding</keyword>
<dbReference type="InterPro" id="IPR036388">
    <property type="entry name" value="WH-like_DNA-bd_sf"/>
</dbReference>
<dbReference type="RefSeq" id="WP_067537945.1">
    <property type="nucleotide sequence ID" value="NZ_AP025567.1"/>
</dbReference>
<dbReference type="GO" id="GO:0043565">
    <property type="term" value="F:sequence-specific DNA binding"/>
    <property type="evidence" value="ECO:0007669"/>
    <property type="project" value="InterPro"/>
</dbReference>
<dbReference type="GO" id="GO:0043200">
    <property type="term" value="P:response to amino acid"/>
    <property type="evidence" value="ECO:0007669"/>
    <property type="project" value="TreeGrafter"/>
</dbReference>
<dbReference type="OrthoDB" id="66249at2"/>
<dbReference type="InterPro" id="IPR036390">
    <property type="entry name" value="WH_DNA-bd_sf"/>
</dbReference>
<dbReference type="PANTHER" id="PTHR30154">
    <property type="entry name" value="LEUCINE-RESPONSIVE REGULATORY PROTEIN"/>
    <property type="match status" value="1"/>
</dbReference>
<dbReference type="GeneID" id="83004556"/>
<dbReference type="EMBL" id="QRMS01000002">
    <property type="protein sequence ID" value="RHJ88685.1"/>
    <property type="molecule type" value="Genomic_DNA"/>
</dbReference>
<dbReference type="InterPro" id="IPR011991">
    <property type="entry name" value="ArsR-like_HTH"/>
</dbReference>
<dbReference type="PANTHER" id="PTHR30154:SF53">
    <property type="entry name" value="HTH-TYPE TRANSCRIPTIONAL REGULATOR LRPC"/>
    <property type="match status" value="1"/>
</dbReference>
<dbReference type="Proteomes" id="UP000284841">
    <property type="component" value="Unassembled WGS sequence"/>
</dbReference>
<dbReference type="SUPFAM" id="SSF46785">
    <property type="entry name" value="Winged helix' DNA-binding domain"/>
    <property type="match status" value="1"/>
</dbReference>
<evidence type="ECO:0000256" key="3">
    <source>
        <dbReference type="ARBA" id="ARBA00023163"/>
    </source>
</evidence>
<accession>A0A415E584</accession>
<dbReference type="InterPro" id="IPR019887">
    <property type="entry name" value="Tscrpt_reg_AsnC/Lrp_C"/>
</dbReference>
<evidence type="ECO:0000313" key="6">
    <source>
        <dbReference type="Proteomes" id="UP000284841"/>
    </source>
</evidence>
<evidence type="ECO:0000256" key="1">
    <source>
        <dbReference type="ARBA" id="ARBA00023015"/>
    </source>
</evidence>
<dbReference type="SMART" id="SM00344">
    <property type="entry name" value="HTH_ASNC"/>
    <property type="match status" value="1"/>
</dbReference>
<comment type="caution">
    <text evidence="5">The sequence shown here is derived from an EMBL/GenBank/DDBJ whole genome shotgun (WGS) entry which is preliminary data.</text>
</comment>
<evidence type="ECO:0000259" key="4">
    <source>
        <dbReference type="PROSITE" id="PS50956"/>
    </source>
</evidence>
<dbReference type="Gene3D" id="1.10.10.10">
    <property type="entry name" value="Winged helix-like DNA-binding domain superfamily/Winged helix DNA-binding domain"/>
    <property type="match status" value="1"/>
</dbReference>
<dbReference type="Gene3D" id="3.30.70.920">
    <property type="match status" value="1"/>
</dbReference>
<dbReference type="PRINTS" id="PR00033">
    <property type="entry name" value="HTHASNC"/>
</dbReference>
<feature type="domain" description="HTH asnC-type" evidence="4">
    <location>
        <begin position="1"/>
        <end position="62"/>
    </location>
</feature>
<dbReference type="Pfam" id="PF01037">
    <property type="entry name" value="AsnC_trans_reg"/>
    <property type="match status" value="1"/>
</dbReference>
<dbReference type="STRING" id="1776384.GCA_900086585_02201"/>
<dbReference type="SUPFAM" id="SSF54909">
    <property type="entry name" value="Dimeric alpha+beta barrel"/>
    <property type="match status" value="1"/>
</dbReference>
<keyword evidence="1" id="KW-0805">Transcription regulation</keyword>
<dbReference type="CDD" id="cd00090">
    <property type="entry name" value="HTH_ARSR"/>
    <property type="match status" value="1"/>
</dbReference>
<protein>
    <submittedName>
        <fullName evidence="5">Lrp/AsnC family transcriptional regulator</fullName>
    </submittedName>
</protein>